<dbReference type="EMBL" id="ACFY01000083">
    <property type="protein sequence ID" value="EEG94311.1"/>
    <property type="molecule type" value="Genomic_DNA"/>
</dbReference>
<reference evidence="2 3" key="1">
    <citation type="submission" date="2009-02" db="EMBL/GenBank/DDBJ databases">
        <authorList>
            <person name="Fulton L."/>
            <person name="Clifton S."/>
            <person name="Fulton B."/>
            <person name="Xu J."/>
            <person name="Minx P."/>
            <person name="Pepin K.H."/>
            <person name="Johnson M."/>
            <person name="Bhonagiri V."/>
            <person name="Nash W.E."/>
            <person name="Mardis E.R."/>
            <person name="Wilson R.K."/>
        </authorList>
    </citation>
    <scope>NUCLEOTIDE SEQUENCE [LARGE SCALE GENOMIC DNA]</scope>
    <source>
        <strain evidence="2 3">DSM 16841</strain>
    </source>
</reference>
<dbReference type="AlphaFoldDB" id="C0FSW8"/>
<dbReference type="InterPro" id="IPR014718">
    <property type="entry name" value="GH-type_carb-bd"/>
</dbReference>
<comment type="caution">
    <text evidence="2">The sequence shown here is derived from an EMBL/GenBank/DDBJ whole genome shotgun (WGS) entry which is preliminary data.</text>
</comment>
<protein>
    <recommendedName>
        <fullName evidence="1">Glycosyl hydrolase family 92 domain-containing protein</fullName>
    </recommendedName>
</protein>
<dbReference type="GO" id="GO:0006516">
    <property type="term" value="P:glycoprotein catabolic process"/>
    <property type="evidence" value="ECO:0007669"/>
    <property type="project" value="TreeGrafter"/>
</dbReference>
<dbReference type="Proteomes" id="UP000003561">
    <property type="component" value="Unassembled WGS sequence"/>
</dbReference>
<dbReference type="PANTHER" id="PTHR12143">
    <property type="entry name" value="PEPTIDE N-GLYCANASE PNGASE -RELATED"/>
    <property type="match status" value="1"/>
</dbReference>
<feature type="non-terminal residue" evidence="2">
    <location>
        <position position="1"/>
    </location>
</feature>
<dbReference type="InterPro" id="IPR050883">
    <property type="entry name" value="PNGase"/>
</dbReference>
<proteinExistence type="predicted"/>
<dbReference type="InterPro" id="IPR012939">
    <property type="entry name" value="Glyco_hydro_92"/>
</dbReference>
<gene>
    <name evidence="2" type="ORF">ROSEINA2194_01835</name>
</gene>
<organism evidence="2 3">
    <name type="scientific">Roseburia inulinivorans DSM 16841</name>
    <dbReference type="NCBI Taxonomy" id="622312"/>
    <lineage>
        <taxon>Bacteria</taxon>
        <taxon>Bacillati</taxon>
        <taxon>Bacillota</taxon>
        <taxon>Clostridia</taxon>
        <taxon>Lachnospirales</taxon>
        <taxon>Lachnospiraceae</taxon>
        <taxon>Roseburia</taxon>
    </lineage>
</organism>
<dbReference type="Pfam" id="PF07971">
    <property type="entry name" value="Glyco_hydro_92"/>
    <property type="match status" value="1"/>
</dbReference>
<evidence type="ECO:0000259" key="1">
    <source>
        <dbReference type="Pfam" id="PF07971"/>
    </source>
</evidence>
<evidence type="ECO:0000313" key="3">
    <source>
        <dbReference type="Proteomes" id="UP000003561"/>
    </source>
</evidence>
<dbReference type="GO" id="GO:0000224">
    <property type="term" value="F:peptide-N4-(N-acetyl-beta-glucosaminyl)asparagine amidase activity"/>
    <property type="evidence" value="ECO:0007669"/>
    <property type="project" value="TreeGrafter"/>
</dbReference>
<dbReference type="GO" id="GO:0005829">
    <property type="term" value="C:cytosol"/>
    <property type="evidence" value="ECO:0007669"/>
    <property type="project" value="TreeGrafter"/>
</dbReference>
<dbReference type="Gene3D" id="2.70.98.10">
    <property type="match status" value="1"/>
</dbReference>
<dbReference type="GO" id="GO:0030246">
    <property type="term" value="F:carbohydrate binding"/>
    <property type="evidence" value="ECO:0007669"/>
    <property type="project" value="InterPro"/>
</dbReference>
<evidence type="ECO:0000313" key="2">
    <source>
        <dbReference type="EMBL" id="EEG94311.1"/>
    </source>
</evidence>
<dbReference type="CAZy" id="GH92">
    <property type="family name" value="Glycoside Hydrolase Family 92"/>
</dbReference>
<dbReference type="PANTHER" id="PTHR12143:SF39">
    <property type="entry name" value="SECRETED PROTEIN"/>
    <property type="match status" value="1"/>
</dbReference>
<sequence>SKPFSYTLIADSITMDDGKRLPICKALLHFETKKDEQVLVKTGISAVDMEGACKNVESEIPGWDFDKVRKDARRAWNQYLSKNRHYYLGQRR</sequence>
<feature type="domain" description="Glycosyl hydrolase family 92" evidence="1">
    <location>
        <begin position="51"/>
        <end position="82"/>
    </location>
</feature>
<reference evidence="2 3" key="2">
    <citation type="submission" date="2009-03" db="EMBL/GenBank/DDBJ databases">
        <title>Draft genome sequence of Roseburia inulinivorans (DSM 16841).</title>
        <authorList>
            <person name="Sudarsanam P."/>
            <person name="Ley R."/>
            <person name="Guruge J."/>
            <person name="Turnbaugh P.J."/>
            <person name="Mahowald M."/>
            <person name="Liep D."/>
            <person name="Gordon J."/>
        </authorList>
    </citation>
    <scope>NUCLEOTIDE SEQUENCE [LARGE SCALE GENOMIC DNA]</scope>
    <source>
        <strain evidence="2 3">DSM 16841</strain>
    </source>
</reference>
<accession>C0FSW8</accession>
<name>C0FSW8_9FIRM</name>
<dbReference type="eggNOG" id="COG3537">
    <property type="taxonomic scope" value="Bacteria"/>
</dbReference>